<keyword evidence="2" id="KW-0238">DNA-binding</keyword>
<dbReference type="EMBL" id="PXYK01000027">
    <property type="protein sequence ID" value="PSJ55577.1"/>
    <property type="molecule type" value="Genomic_DNA"/>
</dbReference>
<comment type="caution">
    <text evidence="5">The sequence shown here is derived from an EMBL/GenBank/DDBJ whole genome shotgun (WGS) entry which is preliminary data.</text>
</comment>
<keyword evidence="1" id="KW-0805">Transcription regulation</keyword>
<dbReference type="InterPro" id="IPR025997">
    <property type="entry name" value="SBP_2_dom"/>
</dbReference>
<dbReference type="PANTHER" id="PTHR30146:SF152">
    <property type="entry name" value="TRANSCRIPTIONAL REGULATORY PROTEIN"/>
    <property type="match status" value="1"/>
</dbReference>
<dbReference type="PROSITE" id="PS50932">
    <property type="entry name" value="HTH_LACI_2"/>
    <property type="match status" value="1"/>
</dbReference>
<dbReference type="Pfam" id="PF13407">
    <property type="entry name" value="Peripla_BP_4"/>
    <property type="match status" value="1"/>
</dbReference>
<dbReference type="InterPro" id="IPR028082">
    <property type="entry name" value="Peripla_BP_I"/>
</dbReference>
<evidence type="ECO:0000259" key="4">
    <source>
        <dbReference type="PROSITE" id="PS50932"/>
    </source>
</evidence>
<dbReference type="GO" id="GO:0000976">
    <property type="term" value="F:transcription cis-regulatory region binding"/>
    <property type="evidence" value="ECO:0007669"/>
    <property type="project" value="TreeGrafter"/>
</dbReference>
<feature type="domain" description="HTH lacI-type" evidence="4">
    <location>
        <begin position="5"/>
        <end position="60"/>
    </location>
</feature>
<dbReference type="SUPFAM" id="SSF47413">
    <property type="entry name" value="lambda repressor-like DNA-binding domains"/>
    <property type="match status" value="1"/>
</dbReference>
<dbReference type="PROSITE" id="PS00356">
    <property type="entry name" value="HTH_LACI_1"/>
    <property type="match status" value="1"/>
</dbReference>
<evidence type="ECO:0000256" key="1">
    <source>
        <dbReference type="ARBA" id="ARBA00023015"/>
    </source>
</evidence>
<evidence type="ECO:0000256" key="3">
    <source>
        <dbReference type="ARBA" id="ARBA00023163"/>
    </source>
</evidence>
<dbReference type="RefSeq" id="WP_106774627.1">
    <property type="nucleotide sequence ID" value="NZ_PXYK01000027.1"/>
</dbReference>
<dbReference type="Gene3D" id="1.10.260.40">
    <property type="entry name" value="lambda repressor-like DNA-binding domains"/>
    <property type="match status" value="1"/>
</dbReference>
<dbReference type="SUPFAM" id="SSF53822">
    <property type="entry name" value="Periplasmic binding protein-like I"/>
    <property type="match status" value="1"/>
</dbReference>
<keyword evidence="3" id="KW-0804">Transcription</keyword>
<sequence length="343" mass="37051">MAKRPTISDLARASGVSVATVDRVLNGRLPVREETARRVCDAAADIGYHAAGLIEQRLRKELPEFRLGFLLLRSKDGFYRTFADELERAMAQAQRFRGAAVIEFAESLEPEEMVERLSRLAGKCEAVALVSPDHPTLTAAVVDLKARGVPVFSLLSDFGAGVRAGYIGIDNLKVGRTAAWMIAKCAPRTGKVALFVGSHRFHGHELREIGFRAFFRERAMDFTVLETLVNHESHESTHESLVGLLAGHEDLVGCYVAGGGAEGAISAMRQVKPARMPVVICNEITADRRAALAEGLVTMVINTPLPTLCRTLVDLMAGAVAAGASAVPSQTFLPFDIFVPESV</sequence>
<reference evidence="5 6" key="1">
    <citation type="submission" date="2018-03" db="EMBL/GenBank/DDBJ databases">
        <title>The draft genome of Mesorhizobium sp. 6GN-30.</title>
        <authorList>
            <person name="Liu L."/>
            <person name="Li L."/>
            <person name="Wang T."/>
            <person name="Zhang X."/>
            <person name="Liang L."/>
        </authorList>
    </citation>
    <scope>NUCLEOTIDE SEQUENCE [LARGE SCALE GENOMIC DNA]</scope>
    <source>
        <strain evidence="5 6">6GN30</strain>
    </source>
</reference>
<name>A0A2P7RZB6_9HYPH</name>
<dbReference type="InterPro" id="IPR010982">
    <property type="entry name" value="Lambda_DNA-bd_dom_sf"/>
</dbReference>
<dbReference type="GO" id="GO:0003700">
    <property type="term" value="F:DNA-binding transcription factor activity"/>
    <property type="evidence" value="ECO:0007669"/>
    <property type="project" value="TreeGrafter"/>
</dbReference>
<dbReference type="Proteomes" id="UP000241229">
    <property type="component" value="Unassembled WGS sequence"/>
</dbReference>
<dbReference type="CDD" id="cd01392">
    <property type="entry name" value="HTH_LacI"/>
    <property type="match status" value="1"/>
</dbReference>
<dbReference type="PANTHER" id="PTHR30146">
    <property type="entry name" value="LACI-RELATED TRANSCRIPTIONAL REPRESSOR"/>
    <property type="match status" value="1"/>
</dbReference>
<evidence type="ECO:0000313" key="5">
    <source>
        <dbReference type="EMBL" id="PSJ55577.1"/>
    </source>
</evidence>
<organism evidence="5 6">
    <name type="scientific">Kumtagia ephedrae</name>
    <dbReference type="NCBI Taxonomy" id="2116701"/>
    <lineage>
        <taxon>Bacteria</taxon>
        <taxon>Pseudomonadati</taxon>
        <taxon>Pseudomonadota</taxon>
        <taxon>Alphaproteobacteria</taxon>
        <taxon>Hyphomicrobiales</taxon>
        <taxon>Phyllobacteriaceae</taxon>
        <taxon>Kumtagia</taxon>
    </lineage>
</organism>
<keyword evidence="6" id="KW-1185">Reference proteome</keyword>
<accession>A0A2P7RZB6</accession>
<dbReference type="Gene3D" id="3.40.50.2300">
    <property type="match status" value="1"/>
</dbReference>
<proteinExistence type="predicted"/>
<dbReference type="SMART" id="SM00354">
    <property type="entry name" value="HTH_LACI"/>
    <property type="match status" value="1"/>
</dbReference>
<dbReference type="OrthoDB" id="9805774at2"/>
<dbReference type="CDD" id="cd06307">
    <property type="entry name" value="PBP1_sugar_binding"/>
    <property type="match status" value="1"/>
</dbReference>
<protein>
    <submittedName>
        <fullName evidence="5">LacI family transcriptional regulator</fullName>
    </submittedName>
</protein>
<dbReference type="Pfam" id="PF00356">
    <property type="entry name" value="LacI"/>
    <property type="match status" value="1"/>
</dbReference>
<dbReference type="AlphaFoldDB" id="A0A2P7RZB6"/>
<evidence type="ECO:0000313" key="6">
    <source>
        <dbReference type="Proteomes" id="UP000241229"/>
    </source>
</evidence>
<gene>
    <name evidence="5" type="ORF">C7I84_23355</name>
</gene>
<evidence type="ECO:0000256" key="2">
    <source>
        <dbReference type="ARBA" id="ARBA00023125"/>
    </source>
</evidence>
<dbReference type="InterPro" id="IPR000843">
    <property type="entry name" value="HTH_LacI"/>
</dbReference>